<dbReference type="InterPro" id="IPR044752">
    <property type="entry name" value="PIN-like_EXO1"/>
</dbReference>
<evidence type="ECO:0000256" key="13">
    <source>
        <dbReference type="ARBA" id="ARBA00023242"/>
    </source>
</evidence>
<dbReference type="FunFam" id="1.10.150.20:FF:000011">
    <property type="entry name" value="exonuclease 1"/>
    <property type="match status" value="1"/>
</dbReference>
<evidence type="ECO:0000256" key="6">
    <source>
        <dbReference type="ARBA" id="ARBA00022763"/>
    </source>
</evidence>
<evidence type="ECO:0000256" key="11">
    <source>
        <dbReference type="ARBA" id="ARBA00023125"/>
    </source>
</evidence>
<evidence type="ECO:0000256" key="5">
    <source>
        <dbReference type="ARBA" id="ARBA00022723"/>
    </source>
</evidence>
<dbReference type="Pfam" id="PF00867">
    <property type="entry name" value="XPG_I"/>
    <property type="match status" value="1"/>
</dbReference>
<dbReference type="GO" id="GO:0005634">
    <property type="term" value="C:nucleus"/>
    <property type="evidence" value="ECO:0007669"/>
    <property type="project" value="UniProtKB-SubCell"/>
</dbReference>
<dbReference type="PRINTS" id="PR00853">
    <property type="entry name" value="XPGRADSUPER"/>
</dbReference>
<evidence type="ECO:0000259" key="16">
    <source>
        <dbReference type="SMART" id="SM00485"/>
    </source>
</evidence>
<dbReference type="CDD" id="cd09857">
    <property type="entry name" value="PIN_EXO1"/>
    <property type="match status" value="1"/>
</dbReference>
<evidence type="ECO:0000313" key="17">
    <source>
        <dbReference type="EMBL" id="PGH16579.1"/>
    </source>
</evidence>
<dbReference type="PROSITE" id="PS00841">
    <property type="entry name" value="XPG_1"/>
    <property type="match status" value="1"/>
</dbReference>
<dbReference type="Pfam" id="PF00752">
    <property type="entry name" value="XPG_N"/>
    <property type="match status" value="1"/>
</dbReference>
<keyword evidence="18" id="KW-1185">Reference proteome</keyword>
<dbReference type="OrthoDB" id="26491at2759"/>
<feature type="region of interest" description="Disordered" evidence="14">
    <location>
        <begin position="641"/>
        <end position="796"/>
    </location>
</feature>
<evidence type="ECO:0000256" key="3">
    <source>
        <dbReference type="ARBA" id="ARBA00010563"/>
    </source>
</evidence>
<dbReference type="EMBL" id="PDNB01000016">
    <property type="protein sequence ID" value="PGH16579.1"/>
    <property type="molecule type" value="Genomic_DNA"/>
</dbReference>
<feature type="domain" description="XPG N-terminal" evidence="16">
    <location>
        <begin position="1"/>
        <end position="99"/>
    </location>
</feature>
<dbReference type="SUPFAM" id="SSF88723">
    <property type="entry name" value="PIN domain-like"/>
    <property type="match status" value="1"/>
</dbReference>
<dbReference type="PANTHER" id="PTHR11081:SF65">
    <property type="entry name" value="DNA DAMAGE-INDUCIBLE PROTEIN DIN7-RELATED"/>
    <property type="match status" value="1"/>
</dbReference>
<feature type="compositionally biased region" description="Polar residues" evidence="14">
    <location>
        <begin position="692"/>
        <end position="705"/>
    </location>
</feature>
<feature type="compositionally biased region" description="Polar residues" evidence="14">
    <location>
        <begin position="404"/>
        <end position="422"/>
    </location>
</feature>
<accession>A0A2B7Y644</accession>
<dbReference type="InterPro" id="IPR019974">
    <property type="entry name" value="XPG_CS"/>
</dbReference>
<dbReference type="InterPro" id="IPR006086">
    <property type="entry name" value="XPG-I_dom"/>
</dbReference>
<comment type="caution">
    <text evidence="17">The sequence shown here is derived from an EMBL/GenBank/DDBJ whole genome shotgun (WGS) entry which is preliminary data.</text>
</comment>
<comment type="subcellular location">
    <subcellularLocation>
        <location evidence="2">Nucleus</location>
    </subcellularLocation>
</comment>
<dbReference type="SMART" id="SM00485">
    <property type="entry name" value="XPGN"/>
    <property type="match status" value="1"/>
</dbReference>
<dbReference type="AlphaFoldDB" id="A0A2B7Y644"/>
<keyword evidence="4" id="KW-0540">Nuclease</keyword>
<keyword evidence="7" id="KW-0378">Hydrolase</keyword>
<evidence type="ECO:0000256" key="12">
    <source>
        <dbReference type="ARBA" id="ARBA00023204"/>
    </source>
</evidence>
<comment type="similarity">
    <text evidence="3">Belongs to the XPG/RAD2 endonuclease family. EXO1 subfamily.</text>
</comment>
<evidence type="ECO:0000256" key="7">
    <source>
        <dbReference type="ARBA" id="ARBA00022801"/>
    </source>
</evidence>
<keyword evidence="11" id="KW-0238">DNA-binding</keyword>
<keyword evidence="13" id="KW-0539">Nucleus</keyword>
<name>A0A2B7Y644_9EURO</name>
<keyword evidence="12" id="KW-0234">DNA repair</keyword>
<reference evidence="17 18" key="1">
    <citation type="submission" date="2017-10" db="EMBL/GenBank/DDBJ databases">
        <title>Comparative genomics in systemic dimorphic fungi from Ajellomycetaceae.</title>
        <authorList>
            <person name="Munoz J.F."/>
            <person name="Mcewen J.G."/>
            <person name="Clay O.K."/>
            <person name="Cuomo C.A."/>
        </authorList>
    </citation>
    <scope>NUCLEOTIDE SEQUENCE [LARGE SCALE GENOMIC DNA]</scope>
    <source>
        <strain evidence="17 18">UAMH5409</strain>
    </source>
</reference>
<feature type="region of interest" description="Disordered" evidence="14">
    <location>
        <begin position="480"/>
        <end position="501"/>
    </location>
</feature>
<dbReference type="Gene3D" id="1.10.150.20">
    <property type="entry name" value="5' to 3' exonuclease, C-terminal subdomain"/>
    <property type="match status" value="1"/>
</dbReference>
<evidence type="ECO:0000313" key="18">
    <source>
        <dbReference type="Proteomes" id="UP000223968"/>
    </source>
</evidence>
<dbReference type="STRING" id="1447875.A0A2B7Y644"/>
<dbReference type="GO" id="GO:0035312">
    <property type="term" value="F:5'-3' DNA exonuclease activity"/>
    <property type="evidence" value="ECO:0007669"/>
    <property type="project" value="InterPro"/>
</dbReference>
<dbReference type="InterPro" id="IPR008918">
    <property type="entry name" value="HhH2"/>
</dbReference>
<keyword evidence="10" id="KW-0267">Excision nuclease</keyword>
<evidence type="ECO:0000256" key="1">
    <source>
        <dbReference type="ARBA" id="ARBA00001946"/>
    </source>
</evidence>
<feature type="compositionally biased region" description="Basic and acidic residues" evidence="14">
    <location>
        <begin position="732"/>
        <end position="758"/>
    </location>
</feature>
<dbReference type="CDD" id="cd09908">
    <property type="entry name" value="H3TH_EXO1"/>
    <property type="match status" value="1"/>
</dbReference>
<feature type="domain" description="XPG-I" evidence="15">
    <location>
        <begin position="138"/>
        <end position="208"/>
    </location>
</feature>
<comment type="cofactor">
    <cofactor evidence="1">
        <name>Mg(2+)</name>
        <dbReference type="ChEBI" id="CHEBI:18420"/>
    </cofactor>
</comment>
<dbReference type="SMART" id="SM00279">
    <property type="entry name" value="HhH2"/>
    <property type="match status" value="1"/>
</dbReference>
<evidence type="ECO:0000256" key="14">
    <source>
        <dbReference type="SAM" id="MobiDB-lite"/>
    </source>
</evidence>
<organism evidence="17 18">
    <name type="scientific">Helicocarpus griseus UAMH5409</name>
    <dbReference type="NCBI Taxonomy" id="1447875"/>
    <lineage>
        <taxon>Eukaryota</taxon>
        <taxon>Fungi</taxon>
        <taxon>Dikarya</taxon>
        <taxon>Ascomycota</taxon>
        <taxon>Pezizomycotina</taxon>
        <taxon>Eurotiomycetes</taxon>
        <taxon>Eurotiomycetidae</taxon>
        <taxon>Onygenales</taxon>
        <taxon>Ajellomycetaceae</taxon>
        <taxon>Helicocarpus</taxon>
    </lineage>
</organism>
<feature type="compositionally biased region" description="Low complexity" evidence="14">
    <location>
        <begin position="480"/>
        <end position="490"/>
    </location>
</feature>
<evidence type="ECO:0000256" key="9">
    <source>
        <dbReference type="ARBA" id="ARBA00022842"/>
    </source>
</evidence>
<keyword evidence="6" id="KW-0227">DNA damage</keyword>
<dbReference type="InterPro" id="IPR006085">
    <property type="entry name" value="XPG_DNA_repair_N"/>
</dbReference>
<evidence type="ECO:0000256" key="10">
    <source>
        <dbReference type="ARBA" id="ARBA00022881"/>
    </source>
</evidence>
<dbReference type="InterPro" id="IPR036279">
    <property type="entry name" value="5-3_exonuclease_C_sf"/>
</dbReference>
<dbReference type="GO" id="GO:0046872">
    <property type="term" value="F:metal ion binding"/>
    <property type="evidence" value="ECO:0007669"/>
    <property type="project" value="UniProtKB-KW"/>
</dbReference>
<protein>
    <submittedName>
        <fullName evidence="17">Uncharacterized protein</fullName>
    </submittedName>
</protein>
<feature type="compositionally biased region" description="Polar residues" evidence="14">
    <location>
        <begin position="383"/>
        <end position="393"/>
    </location>
</feature>
<dbReference type="Proteomes" id="UP000223968">
    <property type="component" value="Unassembled WGS sequence"/>
</dbReference>
<evidence type="ECO:0000256" key="4">
    <source>
        <dbReference type="ARBA" id="ARBA00022722"/>
    </source>
</evidence>
<dbReference type="Gene3D" id="3.40.50.1010">
    <property type="entry name" value="5'-nuclease"/>
    <property type="match status" value="1"/>
</dbReference>
<dbReference type="GO" id="GO:0003677">
    <property type="term" value="F:DNA binding"/>
    <property type="evidence" value="ECO:0007669"/>
    <property type="project" value="UniProtKB-KW"/>
</dbReference>
<gene>
    <name evidence="17" type="ORF">AJ79_01685</name>
</gene>
<dbReference type="InterPro" id="IPR006084">
    <property type="entry name" value="XPG/Rad2"/>
</dbReference>
<dbReference type="SUPFAM" id="SSF47807">
    <property type="entry name" value="5' to 3' exonuclease, C-terminal subdomain"/>
    <property type="match status" value="1"/>
</dbReference>
<dbReference type="GO" id="GO:0017108">
    <property type="term" value="F:5'-flap endonuclease activity"/>
    <property type="evidence" value="ECO:0007669"/>
    <property type="project" value="TreeGrafter"/>
</dbReference>
<feature type="compositionally biased region" description="Basic and acidic residues" evidence="14">
    <location>
        <begin position="425"/>
        <end position="439"/>
    </location>
</feature>
<feature type="region of interest" description="Disordered" evidence="14">
    <location>
        <begin position="542"/>
        <end position="581"/>
    </location>
</feature>
<dbReference type="InterPro" id="IPR037315">
    <property type="entry name" value="EXO1_H3TH"/>
</dbReference>
<evidence type="ECO:0000256" key="2">
    <source>
        <dbReference type="ARBA" id="ARBA00004123"/>
    </source>
</evidence>
<evidence type="ECO:0000259" key="15">
    <source>
        <dbReference type="SMART" id="SM00484"/>
    </source>
</evidence>
<proteinExistence type="inferred from homology"/>
<keyword evidence="5" id="KW-0479">Metal-binding</keyword>
<keyword evidence="9" id="KW-0460">Magnesium</keyword>
<feature type="compositionally biased region" description="Basic and acidic residues" evidence="14">
    <location>
        <begin position="645"/>
        <end position="654"/>
    </location>
</feature>
<dbReference type="InterPro" id="IPR029060">
    <property type="entry name" value="PIN-like_dom_sf"/>
</dbReference>
<sequence length="817" mass="90086">MGIAGLHGLLKSIQKPCNLRKFKGQTLGVDAYGWLHRGTVACAIDLGLDKHNTKYVDFAMNRVRMLIYFGVTPYLVFDGGNLPSKAGTEASRAQRREESKRLGLELYHAGRIAEAHQELQKAVDVTPHMARLLIEELKKMKIQYVVAPYEADAQLVYLEKQGIINGIISEDSDLLVFGAKRLLSKLDKHGDCIEISRSDFTACRDISLIGWTDAEFRQMCILSGCDYLANLPKMGLKTAYRNIRKYKTVEKILRMIQFEGNCRVPPQYLEDFKRAELTFLHQLVFCPTARKLVPLNPLTGDAQLKTMPFVGADVDADTAIGVACGDLDPTTKEPINLQPSYPERSRLVLSRRQTLASADLKPNKPINAFFTPKRVPLGELDPNSLTPSPSQQRLLEENARRSWAVSSAPTRGTVRTPSSSQAFRPRPDETPINRSSDRESFLASASTVSKFQPVKRQRLCSDAEEEAATVLGTEKRSRFFASAASKTSSTGADKSRTKKAKRADFGVFSDDVVEDIMSQLPNEVTSIEGRVEAGQTNTCEEDNVHEEMRSSITQSKAETETDQIQATESSTASAKDAELSVSQSERTAATGLTQAMMEVSAGVDGDSQLSTGLLEYDSVNAASGFHDRFAYMESKSLKEALLPRQEGKSEGVDHKRVKRRPSLGAMHHERNTPARMTPLQRLGQAALHRSKSTGCIKSKSLYSSEKPTKSEHATASRTRSRSRSRSGSGDRCLNRRDSRDKLGHNDILGEGKSNHSSEDPVQSRSEERCPSSLGQRGSEDLIIPDSEDDGEGGLLDEAGQEAKAVDFKRFLFTPGGG</sequence>
<feature type="region of interest" description="Disordered" evidence="14">
    <location>
        <begin position="377"/>
        <end position="439"/>
    </location>
</feature>
<keyword evidence="8" id="KW-0269">Exonuclease</keyword>
<dbReference type="FunFam" id="3.40.50.1010:FF:000002">
    <property type="entry name" value="Exonuclease 1, putative"/>
    <property type="match status" value="1"/>
</dbReference>
<feature type="compositionally biased region" description="Polar residues" evidence="14">
    <location>
        <begin position="550"/>
        <end position="573"/>
    </location>
</feature>
<dbReference type="PANTHER" id="PTHR11081">
    <property type="entry name" value="FLAP ENDONUCLEASE FAMILY MEMBER"/>
    <property type="match status" value="1"/>
</dbReference>
<dbReference type="SMART" id="SM00484">
    <property type="entry name" value="XPGI"/>
    <property type="match status" value="1"/>
</dbReference>
<evidence type="ECO:0000256" key="8">
    <source>
        <dbReference type="ARBA" id="ARBA00022839"/>
    </source>
</evidence>
<dbReference type="GO" id="GO:0006281">
    <property type="term" value="P:DNA repair"/>
    <property type="evidence" value="ECO:0007669"/>
    <property type="project" value="UniProtKB-KW"/>
</dbReference>